<dbReference type="GO" id="GO:0003676">
    <property type="term" value="F:nucleic acid binding"/>
    <property type="evidence" value="ECO:0007669"/>
    <property type="project" value="InterPro"/>
</dbReference>
<reference evidence="5 8" key="1">
    <citation type="submission" date="2019-11" db="EMBL/GenBank/DDBJ databases">
        <title>Comparative genomics of hydrocarbon-degrading Desulfosarcina strains.</title>
        <authorList>
            <person name="Watanabe M."/>
            <person name="Kojima H."/>
            <person name="Fukui M."/>
        </authorList>
    </citation>
    <scope>NUCLEOTIDE SEQUENCE [LARGE SCALE GENOMIC DNA]</scope>
    <source>
        <strain evidence="5 8">PL12</strain>
    </source>
</reference>
<accession>A0A5K7YFS8</accession>
<dbReference type="Proteomes" id="UP000427906">
    <property type="component" value="Chromosome"/>
</dbReference>
<dbReference type="KEGG" id="dalk:DSCA_02150"/>
<organism evidence="5 8">
    <name type="scientific">Desulfosarcina alkanivorans</name>
    <dbReference type="NCBI Taxonomy" id="571177"/>
    <lineage>
        <taxon>Bacteria</taxon>
        <taxon>Pseudomonadati</taxon>
        <taxon>Thermodesulfobacteriota</taxon>
        <taxon>Desulfobacteria</taxon>
        <taxon>Desulfobacterales</taxon>
        <taxon>Desulfosarcinaceae</taxon>
        <taxon>Desulfosarcina</taxon>
    </lineage>
</organism>
<dbReference type="KEGG" id="dalk:DSCA_04530"/>
<evidence type="ECO:0000313" key="8">
    <source>
        <dbReference type="Proteomes" id="UP000427906"/>
    </source>
</evidence>
<name>A0A5K7YFS8_9BACT</name>
<dbReference type="RefSeq" id="WP_155314545.1">
    <property type="nucleotide sequence ID" value="NZ_AP021874.1"/>
</dbReference>
<evidence type="ECO:0000313" key="4">
    <source>
        <dbReference type="EMBL" id="BBO66523.1"/>
    </source>
</evidence>
<dbReference type="EMBL" id="AP021874">
    <property type="protein sequence ID" value="BBO66900.1"/>
    <property type="molecule type" value="Genomic_DNA"/>
</dbReference>
<evidence type="ECO:0000313" key="5">
    <source>
        <dbReference type="EMBL" id="BBO66900.1"/>
    </source>
</evidence>
<dbReference type="Pfam" id="PF00665">
    <property type="entry name" value="rve"/>
    <property type="match status" value="1"/>
</dbReference>
<dbReference type="PROSITE" id="PS50994">
    <property type="entry name" value="INTEGRASE"/>
    <property type="match status" value="1"/>
</dbReference>
<feature type="domain" description="Integrase catalytic" evidence="1">
    <location>
        <begin position="143"/>
        <end position="318"/>
    </location>
</feature>
<evidence type="ECO:0000313" key="6">
    <source>
        <dbReference type="EMBL" id="BBO72135.1"/>
    </source>
</evidence>
<protein>
    <submittedName>
        <fullName evidence="5">Transposase</fullName>
    </submittedName>
</protein>
<dbReference type="InterPro" id="IPR009057">
    <property type="entry name" value="Homeodomain-like_sf"/>
</dbReference>
<dbReference type="SUPFAM" id="SSF46689">
    <property type="entry name" value="Homeodomain-like"/>
    <property type="match status" value="1"/>
</dbReference>
<dbReference type="OrthoDB" id="5522631at2"/>
<dbReference type="GO" id="GO:0015074">
    <property type="term" value="P:DNA integration"/>
    <property type="evidence" value="ECO:0007669"/>
    <property type="project" value="InterPro"/>
</dbReference>
<dbReference type="InterPro" id="IPR001584">
    <property type="entry name" value="Integrase_cat-core"/>
</dbReference>
<gene>
    <name evidence="2" type="ORF">DSCA_00530</name>
    <name evidence="3" type="ORF">DSCA_02150</name>
    <name evidence="4" type="ORF">DSCA_04530</name>
    <name evidence="5" type="ORF">DSCA_08300</name>
    <name evidence="6" type="ORF">DSCA_60650</name>
    <name evidence="7" type="ORF">DSCA_60740</name>
</gene>
<evidence type="ECO:0000313" key="3">
    <source>
        <dbReference type="EMBL" id="BBO66285.1"/>
    </source>
</evidence>
<dbReference type="InterPro" id="IPR036397">
    <property type="entry name" value="RNaseH_sf"/>
</dbReference>
<dbReference type="PANTHER" id="PTHR35004:SF6">
    <property type="entry name" value="TRANSPOSASE"/>
    <property type="match status" value="1"/>
</dbReference>
<dbReference type="EMBL" id="AP021874">
    <property type="protein sequence ID" value="BBO72144.1"/>
    <property type="molecule type" value="Genomic_DNA"/>
</dbReference>
<dbReference type="KEGG" id="dalk:DSCA_00530"/>
<proteinExistence type="predicted"/>
<dbReference type="KEGG" id="dalk:DSCA_08300"/>
<dbReference type="EMBL" id="AP021874">
    <property type="protein sequence ID" value="BBO66523.1"/>
    <property type="molecule type" value="Genomic_DNA"/>
</dbReference>
<keyword evidence="8" id="KW-1185">Reference proteome</keyword>
<dbReference type="KEGG" id="dalk:DSCA_60740"/>
<dbReference type="SUPFAM" id="SSF53098">
    <property type="entry name" value="Ribonuclease H-like"/>
    <property type="match status" value="1"/>
</dbReference>
<dbReference type="Gene3D" id="3.30.420.10">
    <property type="entry name" value="Ribonuclease H-like superfamily/Ribonuclease H"/>
    <property type="match status" value="1"/>
</dbReference>
<dbReference type="AlphaFoldDB" id="A0A5K7YFS8"/>
<dbReference type="EMBL" id="AP021874">
    <property type="protein sequence ID" value="BBO66123.1"/>
    <property type="molecule type" value="Genomic_DNA"/>
</dbReference>
<sequence length="424" mass="48975">MTQEKDETVAVFRFGVIHEFVGTTNLTRSEKRRLLREKCERKWVIPYSSRTRISENTIYRWIRRYQKSNGRIESLYPGKRGDQGRSRNLDEETVNIVLATRQSQMATPVPMLLESLKRQTIVPASFGLSTLYRLFHRHGLMDQSPKPEDRRKYEAELVNDIWQSDVMHGPKVVVDQKMRKSYLIAFIDDHSRLIVYGGFYLSENLASFMDAFEKALSKRGLPRKLYVDNGAAYRSRKLEFTCASLAIALIHARPYKPQGKGKIERFFKTVRGGFLPAADLSSLERLNQSFAHWLDTAYHQRIHSATGMTPFNRFSKNLACIRTAPKNLNDHFRTAVYRTVAKDRTVTLNGNLFEAPVVLIGKRVLILYHESEPKTAEVFFNRKSHGLLVPVDLHVNCRVKRDKNINTQLEPAHKTDYQGGGLWK</sequence>
<dbReference type="EMBL" id="AP021874">
    <property type="protein sequence ID" value="BBO66285.1"/>
    <property type="molecule type" value="Genomic_DNA"/>
</dbReference>
<evidence type="ECO:0000259" key="1">
    <source>
        <dbReference type="PROSITE" id="PS50994"/>
    </source>
</evidence>
<dbReference type="InterPro" id="IPR012337">
    <property type="entry name" value="RNaseH-like_sf"/>
</dbReference>
<evidence type="ECO:0000313" key="7">
    <source>
        <dbReference type="EMBL" id="BBO72144.1"/>
    </source>
</evidence>
<evidence type="ECO:0000313" key="2">
    <source>
        <dbReference type="EMBL" id="BBO66123.1"/>
    </source>
</evidence>
<dbReference type="KEGG" id="dalk:DSCA_60650"/>
<dbReference type="PANTHER" id="PTHR35004">
    <property type="entry name" value="TRANSPOSASE RV3428C-RELATED"/>
    <property type="match status" value="1"/>
</dbReference>
<dbReference type="EMBL" id="AP021874">
    <property type="protein sequence ID" value="BBO72135.1"/>
    <property type="molecule type" value="Genomic_DNA"/>
</dbReference>